<proteinExistence type="predicted"/>
<evidence type="ECO:0000313" key="2">
    <source>
        <dbReference type="Proteomes" id="UP000321248"/>
    </source>
</evidence>
<keyword evidence="2" id="KW-1185">Reference proteome</keyword>
<protein>
    <recommendedName>
        <fullName evidence="3">Polysaccharide deacetylase family protein</fullName>
    </recommendedName>
</protein>
<gene>
    <name evidence="1" type="ORF">FU658_00085</name>
</gene>
<sequence>MTPQSLKERGLWLYSNLRGWRTRRKLVVFESDDWGAIRMPSRSAYNALLTAGIRVDRSPYDRLDCLENRSDFDALMNVIDAHRDANGRPAVFTFNTILGNPDFDAIERDDFQRFHHQHLWDSYQHYHGESMADSWRQAMEQGLIRPQFHGREHLNVPRWMSDLRHERLETRIAFQYRFYGLTTSTSSPRQRDYLAAFWAENPDEVEDARSRLKAGLDLFGQTFGFGSKTFIPCNYTFPDQLRMTLADSGVRLIQAQRGQYVPAGDRPEGRVRRYYTGMKSPEGLLYSVRNVSFEPFESQNVDWLASTLRGVQEAFAVGKPAIVSTHRVNYVSGMDRVHAARSVRLLDELLENIRRLWPSVEFLSSDDLLTQMESS</sequence>
<dbReference type="Proteomes" id="UP000321248">
    <property type="component" value="Unassembled WGS sequence"/>
</dbReference>
<dbReference type="RefSeq" id="WP_147890249.1">
    <property type="nucleotide sequence ID" value="NZ_VRTS01000001.1"/>
</dbReference>
<organism evidence="1 2">
    <name type="scientific">Alkalisalibacterium limincola</name>
    <dbReference type="NCBI Taxonomy" id="2699169"/>
    <lineage>
        <taxon>Bacteria</taxon>
        <taxon>Pseudomonadati</taxon>
        <taxon>Pseudomonadota</taxon>
        <taxon>Gammaproteobacteria</taxon>
        <taxon>Lysobacterales</taxon>
        <taxon>Lysobacteraceae</taxon>
        <taxon>Alkalisalibacterium</taxon>
    </lineage>
</organism>
<name>A0A5C8KXS9_9GAMM</name>
<reference evidence="1 2" key="1">
    <citation type="submission" date="2019-08" db="EMBL/GenBank/DDBJ databases">
        <authorList>
            <person name="Karlyshev A.V."/>
        </authorList>
    </citation>
    <scope>NUCLEOTIDE SEQUENCE [LARGE SCALE GENOMIC DNA]</scope>
    <source>
        <strain evidence="1 2">Alg18-2.2</strain>
    </source>
</reference>
<evidence type="ECO:0008006" key="3">
    <source>
        <dbReference type="Google" id="ProtNLM"/>
    </source>
</evidence>
<comment type="caution">
    <text evidence="1">The sequence shown here is derived from an EMBL/GenBank/DDBJ whole genome shotgun (WGS) entry which is preliminary data.</text>
</comment>
<dbReference type="EMBL" id="VRTS01000001">
    <property type="protein sequence ID" value="TXK65577.1"/>
    <property type="molecule type" value="Genomic_DNA"/>
</dbReference>
<accession>A0A5C8KXS9</accession>
<evidence type="ECO:0000313" key="1">
    <source>
        <dbReference type="EMBL" id="TXK65577.1"/>
    </source>
</evidence>
<dbReference type="AlphaFoldDB" id="A0A5C8KXS9"/>
<dbReference type="OrthoDB" id="5507260at2"/>